<dbReference type="EMBL" id="JAUEDM010000005">
    <property type="protein sequence ID" value="KAK3316803.1"/>
    <property type="molecule type" value="Genomic_DNA"/>
</dbReference>
<reference evidence="1" key="2">
    <citation type="submission" date="2023-06" db="EMBL/GenBank/DDBJ databases">
        <authorList>
            <consortium name="Lawrence Berkeley National Laboratory"/>
            <person name="Haridas S."/>
            <person name="Hensen N."/>
            <person name="Bonometti L."/>
            <person name="Westerberg I."/>
            <person name="Brannstrom I.O."/>
            <person name="Guillou S."/>
            <person name="Cros-Aarteil S."/>
            <person name="Calhoun S."/>
            <person name="Kuo A."/>
            <person name="Mondo S."/>
            <person name="Pangilinan J."/>
            <person name="Riley R."/>
            <person name="Labutti K."/>
            <person name="Andreopoulos B."/>
            <person name="Lipzen A."/>
            <person name="Chen C."/>
            <person name="Yanf M."/>
            <person name="Daum C."/>
            <person name="Ng V."/>
            <person name="Clum A."/>
            <person name="Steindorff A."/>
            <person name="Ohm R."/>
            <person name="Martin F."/>
            <person name="Silar P."/>
            <person name="Natvig D."/>
            <person name="Lalanne C."/>
            <person name="Gautier V."/>
            <person name="Ament-Velasquez S.L."/>
            <person name="Kruys A."/>
            <person name="Hutchinson M.I."/>
            <person name="Powell A.J."/>
            <person name="Barry K."/>
            <person name="Miller A.N."/>
            <person name="Grigoriev I.V."/>
            <person name="Debuchy R."/>
            <person name="Gladieux P."/>
            <person name="Thoren M.H."/>
            <person name="Johannesson H."/>
        </authorList>
    </citation>
    <scope>NUCLEOTIDE SEQUENCE</scope>
    <source>
        <strain evidence="1">CBS 118394</strain>
    </source>
</reference>
<dbReference type="Proteomes" id="UP001283341">
    <property type="component" value="Unassembled WGS sequence"/>
</dbReference>
<name>A0AAE0M2X2_9PEZI</name>
<dbReference type="AlphaFoldDB" id="A0AAE0M2X2"/>
<sequence>MATANQQTQSQSAFVAILPREVRDLIYLELWRSSGLRQHIVFHYESNGSHFCRWSCTTEYDVRDKLQADIEAEIPFCRHLGGNFRSARESGHRLLSPWMNHWACGEDAAEACGIQAVNGMTTSAVSTCWKPPSGSESAGPVLTSSYLSMLLSCKLIFSSAECLKSIYESTTFVFTDTYALQHFFGISCGHVPEHVLEWPKQMLSPPGFIRYARHVELSLPASFSVEVFCASPDVNEDIHSRQEHDAYDFHWLRLYRFQTLRNLKIWIEARGVFAPDDCEDYLEVTSRLDADAIRNRILLSGSFGAVPGLAVTLSMPLGKDITLPAPTRPDNDDHPEGQGEGYVEEGLLLPQQHSNVRLWKRDTGDQFHPWLSAIGLIPRNSQTDGVIHASQRRSVRVSRRYRSTDLIYYGD</sequence>
<accession>A0AAE0M2X2</accession>
<keyword evidence="2" id="KW-1185">Reference proteome</keyword>
<evidence type="ECO:0000313" key="1">
    <source>
        <dbReference type="EMBL" id="KAK3316803.1"/>
    </source>
</evidence>
<protein>
    <submittedName>
        <fullName evidence="1">Uncharacterized protein</fullName>
    </submittedName>
</protein>
<comment type="caution">
    <text evidence="1">The sequence shown here is derived from an EMBL/GenBank/DDBJ whole genome shotgun (WGS) entry which is preliminary data.</text>
</comment>
<gene>
    <name evidence="1" type="ORF">B0H66DRAFT_305904</name>
</gene>
<reference evidence="1" key="1">
    <citation type="journal article" date="2023" name="Mol. Phylogenet. Evol.">
        <title>Genome-scale phylogeny and comparative genomics of the fungal order Sordariales.</title>
        <authorList>
            <person name="Hensen N."/>
            <person name="Bonometti L."/>
            <person name="Westerberg I."/>
            <person name="Brannstrom I.O."/>
            <person name="Guillou S."/>
            <person name="Cros-Aarteil S."/>
            <person name="Calhoun S."/>
            <person name="Haridas S."/>
            <person name="Kuo A."/>
            <person name="Mondo S."/>
            <person name="Pangilinan J."/>
            <person name="Riley R."/>
            <person name="LaButti K."/>
            <person name="Andreopoulos B."/>
            <person name="Lipzen A."/>
            <person name="Chen C."/>
            <person name="Yan M."/>
            <person name="Daum C."/>
            <person name="Ng V."/>
            <person name="Clum A."/>
            <person name="Steindorff A."/>
            <person name="Ohm R.A."/>
            <person name="Martin F."/>
            <person name="Silar P."/>
            <person name="Natvig D.O."/>
            <person name="Lalanne C."/>
            <person name="Gautier V."/>
            <person name="Ament-Velasquez S.L."/>
            <person name="Kruys A."/>
            <person name="Hutchinson M.I."/>
            <person name="Powell A.J."/>
            <person name="Barry K."/>
            <person name="Miller A.N."/>
            <person name="Grigoriev I.V."/>
            <person name="Debuchy R."/>
            <person name="Gladieux P."/>
            <person name="Hiltunen Thoren M."/>
            <person name="Johannesson H."/>
        </authorList>
    </citation>
    <scope>NUCLEOTIDE SEQUENCE</scope>
    <source>
        <strain evidence="1">CBS 118394</strain>
    </source>
</reference>
<organism evidence="1 2">
    <name type="scientific">Apodospora peruviana</name>
    <dbReference type="NCBI Taxonomy" id="516989"/>
    <lineage>
        <taxon>Eukaryota</taxon>
        <taxon>Fungi</taxon>
        <taxon>Dikarya</taxon>
        <taxon>Ascomycota</taxon>
        <taxon>Pezizomycotina</taxon>
        <taxon>Sordariomycetes</taxon>
        <taxon>Sordariomycetidae</taxon>
        <taxon>Sordariales</taxon>
        <taxon>Lasiosphaeriaceae</taxon>
        <taxon>Apodospora</taxon>
    </lineage>
</organism>
<evidence type="ECO:0000313" key="2">
    <source>
        <dbReference type="Proteomes" id="UP001283341"/>
    </source>
</evidence>
<proteinExistence type="predicted"/>